<feature type="compositionally biased region" description="Polar residues" evidence="1">
    <location>
        <begin position="54"/>
        <end position="91"/>
    </location>
</feature>
<feature type="compositionally biased region" description="Pro residues" evidence="1">
    <location>
        <begin position="213"/>
        <end position="222"/>
    </location>
</feature>
<feature type="compositionally biased region" description="Low complexity" evidence="1">
    <location>
        <begin position="386"/>
        <end position="401"/>
    </location>
</feature>
<feature type="region of interest" description="Disordered" evidence="1">
    <location>
        <begin position="688"/>
        <end position="716"/>
    </location>
</feature>
<evidence type="ECO:0000256" key="1">
    <source>
        <dbReference type="SAM" id="MobiDB-lite"/>
    </source>
</evidence>
<proteinExistence type="predicted"/>
<feature type="compositionally biased region" description="Polar residues" evidence="1">
    <location>
        <begin position="1"/>
        <end position="23"/>
    </location>
</feature>
<keyword evidence="3" id="KW-1185">Reference proteome</keyword>
<dbReference type="Proteomes" id="UP000774617">
    <property type="component" value="Unassembled WGS sequence"/>
</dbReference>
<comment type="caution">
    <text evidence="2">The sequence shown here is derived from an EMBL/GenBank/DDBJ whole genome shotgun (WGS) entry which is preliminary data.</text>
</comment>
<dbReference type="Pfam" id="PF09441">
    <property type="entry name" value="Abp2"/>
    <property type="match status" value="1"/>
</dbReference>
<feature type="region of interest" description="Disordered" evidence="1">
    <location>
        <begin position="210"/>
        <end position="493"/>
    </location>
</feature>
<dbReference type="PANTHER" id="PTHR42048">
    <property type="entry name" value="ARS-BINDING PROTEIN 2"/>
    <property type="match status" value="1"/>
</dbReference>
<feature type="region of interest" description="Disordered" evidence="1">
    <location>
        <begin position="520"/>
        <end position="539"/>
    </location>
</feature>
<feature type="compositionally biased region" description="Polar residues" evidence="1">
    <location>
        <begin position="310"/>
        <end position="346"/>
    </location>
</feature>
<name>A0ABQ8G716_9PEZI</name>
<protein>
    <submittedName>
        <fullName evidence="2">ARS binding protein 2-domain-containing protein</fullName>
    </submittedName>
</protein>
<sequence>MDFNTNGSHLSPHNHQYPQQQGSPGPAYSQYSPAIDPHLASTPGGQRHFHHNTMPGSSPGFNASPRYSASPGHQQPSNYVPSDRSLPSTESVSAENIDEIYAAFVLYCNPYFPPQYDTTELKKVFKKPPMSDNKTFDPYNLFELLKKLEKGEIKTWIQLALDLGVEPPDVEKGQSTQKVQQYAVRLKRWMRAMHIDAFFDFLQGKSHSYYTNIPPPNDPFPPGGRDGVPLEEDLAIRGLDPAFKPKRGRKKAEDLEDDEHGTPPPKRPQLDTSFTAYNSNNHPQSGYPNSAMPMSAHPDNFVNDPWTAASMGTPNTNQRGLTPNSALNTASNSHLRWQVDSHQNPSTPHPLSAVSPMAERPPDSAFDEPLSAITPGSRKPRRRHGPAVSSAWPSSGSGSSGKLRGRPPQNRSVRDGPYVTFPANPNTKEQPTVDLTRHSPDPASASVQLLEAAQGQGQGQGQGPSGPAPAQGQTFRFPPTPASATQTGTSPIHSRAGQRLSLQVPQHTGGPVHLVTPTVLVNGESNSPDKQENQAGAALEVPKVTREALKRLLAADLLRADLSGRKRLRGHEAKALADAVLTQLSNQNEGAGEEDGMTNQGLANWLGYSSHVGLGSAPVPSGVKKIIVQKYRVSEDGYESPIDEDEDEREGSAALDNGTKIKETFDVNWSLTFGGCTGKFAAKGLMVEPKDEDGEGEKEEGNVGGASGQDKGRSLEERVKELETQLKGKDREVQLWRQRVLEAVL</sequence>
<feature type="region of interest" description="Disordered" evidence="1">
    <location>
        <begin position="637"/>
        <end position="657"/>
    </location>
</feature>
<evidence type="ECO:0000313" key="2">
    <source>
        <dbReference type="EMBL" id="KAH7046717.1"/>
    </source>
</evidence>
<gene>
    <name evidence="2" type="ORF">B0J12DRAFT_137422</name>
</gene>
<dbReference type="InterPro" id="IPR018562">
    <property type="entry name" value="ARS-binding_2"/>
</dbReference>
<feature type="compositionally biased region" description="Polar residues" evidence="1">
    <location>
        <begin position="270"/>
        <end position="288"/>
    </location>
</feature>
<organism evidence="2 3">
    <name type="scientific">Macrophomina phaseolina</name>
    <dbReference type="NCBI Taxonomy" id="35725"/>
    <lineage>
        <taxon>Eukaryota</taxon>
        <taxon>Fungi</taxon>
        <taxon>Dikarya</taxon>
        <taxon>Ascomycota</taxon>
        <taxon>Pezizomycotina</taxon>
        <taxon>Dothideomycetes</taxon>
        <taxon>Dothideomycetes incertae sedis</taxon>
        <taxon>Botryosphaeriales</taxon>
        <taxon>Botryosphaeriaceae</taxon>
        <taxon>Macrophomina</taxon>
    </lineage>
</organism>
<dbReference type="PANTHER" id="PTHR42048:SF1">
    <property type="entry name" value="ARS-BINDING PROTEIN 2"/>
    <property type="match status" value="1"/>
</dbReference>
<feature type="compositionally biased region" description="Polar residues" evidence="1">
    <location>
        <begin position="482"/>
        <end position="492"/>
    </location>
</feature>
<evidence type="ECO:0000313" key="3">
    <source>
        <dbReference type="Proteomes" id="UP000774617"/>
    </source>
</evidence>
<feature type="compositionally biased region" description="Acidic residues" evidence="1">
    <location>
        <begin position="637"/>
        <end position="649"/>
    </location>
</feature>
<accession>A0ABQ8G716</accession>
<feature type="region of interest" description="Disordered" evidence="1">
    <location>
        <begin position="1"/>
        <end position="91"/>
    </location>
</feature>
<reference evidence="2 3" key="1">
    <citation type="journal article" date="2021" name="Nat. Commun.">
        <title>Genetic determinants of endophytism in the Arabidopsis root mycobiome.</title>
        <authorList>
            <person name="Mesny F."/>
            <person name="Miyauchi S."/>
            <person name="Thiergart T."/>
            <person name="Pickel B."/>
            <person name="Atanasova L."/>
            <person name="Karlsson M."/>
            <person name="Huettel B."/>
            <person name="Barry K.W."/>
            <person name="Haridas S."/>
            <person name="Chen C."/>
            <person name="Bauer D."/>
            <person name="Andreopoulos W."/>
            <person name="Pangilinan J."/>
            <person name="LaButti K."/>
            <person name="Riley R."/>
            <person name="Lipzen A."/>
            <person name="Clum A."/>
            <person name="Drula E."/>
            <person name="Henrissat B."/>
            <person name="Kohler A."/>
            <person name="Grigoriev I.V."/>
            <person name="Martin F.M."/>
            <person name="Hacquard S."/>
        </authorList>
    </citation>
    <scope>NUCLEOTIDE SEQUENCE [LARGE SCALE GENOMIC DNA]</scope>
    <source>
        <strain evidence="2 3">MPI-SDFR-AT-0080</strain>
    </source>
</reference>
<dbReference type="EMBL" id="JAGTJR010000017">
    <property type="protein sequence ID" value="KAH7046717.1"/>
    <property type="molecule type" value="Genomic_DNA"/>
</dbReference>